<gene>
    <name evidence="2" type="ORF">D6Z83_01010</name>
    <name evidence="3" type="ORF">EBE87_07900</name>
</gene>
<keyword evidence="1" id="KW-1133">Transmembrane helix</keyword>
<evidence type="ECO:0000256" key="1">
    <source>
        <dbReference type="SAM" id="Phobius"/>
    </source>
</evidence>
<evidence type="ECO:0000313" key="3">
    <source>
        <dbReference type="EMBL" id="RMI25623.1"/>
    </source>
</evidence>
<keyword evidence="1" id="KW-0812">Transmembrane</keyword>
<proteinExistence type="predicted"/>
<name>A0A3A9JQP0_9PROT</name>
<reference evidence="2 5" key="1">
    <citation type="submission" date="2018-09" db="EMBL/GenBank/DDBJ databases">
        <title>Roseomonas sp. nov., isolated from feces of Tibetan antelopes in the Qinghai-Tibet plateau, China.</title>
        <authorList>
            <person name="Tian Z."/>
        </authorList>
    </citation>
    <scope>NUCLEOTIDE SEQUENCE [LARGE SCALE GENOMIC DNA]</scope>
    <source>
        <strain evidence="3 4">Z23</strain>
        <strain evidence="2 5">Z24</strain>
    </source>
</reference>
<evidence type="ECO:0000313" key="5">
    <source>
        <dbReference type="Proteomes" id="UP000278036"/>
    </source>
</evidence>
<dbReference type="RefSeq" id="WP_120636456.1">
    <property type="nucleotide sequence ID" value="NZ_RAQU01000004.1"/>
</dbReference>
<protein>
    <submittedName>
        <fullName evidence="2">Uncharacterized protein</fullName>
    </submittedName>
</protein>
<dbReference type="Proteomes" id="UP000278036">
    <property type="component" value="Unassembled WGS sequence"/>
</dbReference>
<sequence>MLKYLFLCGLFAFGLYWVAPNLRVLREKVSWLSWLPAYDAAFWGYFGAALMIGTVVTGLIFLVKTALHMWRDMSD</sequence>
<dbReference type="Proteomes" id="UP000274097">
    <property type="component" value="Unassembled WGS sequence"/>
</dbReference>
<accession>A0A3A9JQP0</accession>
<dbReference type="EMBL" id="RAQU01000004">
    <property type="protein sequence ID" value="RKK06134.1"/>
    <property type="molecule type" value="Genomic_DNA"/>
</dbReference>
<dbReference type="EMBL" id="RFLX01000004">
    <property type="protein sequence ID" value="RMI25623.1"/>
    <property type="molecule type" value="Genomic_DNA"/>
</dbReference>
<organism evidence="2 5">
    <name type="scientific">Teichococcus wenyumeiae</name>
    <dbReference type="NCBI Taxonomy" id="2478470"/>
    <lineage>
        <taxon>Bacteria</taxon>
        <taxon>Pseudomonadati</taxon>
        <taxon>Pseudomonadota</taxon>
        <taxon>Alphaproteobacteria</taxon>
        <taxon>Acetobacterales</taxon>
        <taxon>Roseomonadaceae</taxon>
        <taxon>Roseomonas</taxon>
    </lineage>
</organism>
<evidence type="ECO:0000313" key="4">
    <source>
        <dbReference type="Proteomes" id="UP000274097"/>
    </source>
</evidence>
<dbReference type="AlphaFoldDB" id="A0A3A9JQP0"/>
<keyword evidence="1" id="KW-0472">Membrane</keyword>
<evidence type="ECO:0000313" key="2">
    <source>
        <dbReference type="EMBL" id="RKK06134.1"/>
    </source>
</evidence>
<dbReference type="InParanoid" id="A0A3A9JQP0"/>
<feature type="transmembrane region" description="Helical" evidence="1">
    <location>
        <begin position="42"/>
        <end position="63"/>
    </location>
</feature>
<comment type="caution">
    <text evidence="2">The sequence shown here is derived from an EMBL/GenBank/DDBJ whole genome shotgun (WGS) entry which is preliminary data.</text>
</comment>
<keyword evidence="4" id="KW-1185">Reference proteome</keyword>